<dbReference type="Proteomes" id="UP000023152">
    <property type="component" value="Unassembled WGS sequence"/>
</dbReference>
<feature type="non-terminal residue" evidence="2">
    <location>
        <position position="1"/>
    </location>
</feature>
<dbReference type="EMBL" id="ASPP01019495">
    <property type="protein sequence ID" value="ETO15068.1"/>
    <property type="molecule type" value="Genomic_DNA"/>
</dbReference>
<name>X6MM25_RETFI</name>
<keyword evidence="3" id="KW-1185">Reference proteome</keyword>
<sequence>EIISKKNSCNDNKEEKIKEESDKIVNSVDELEEQLESVLKNIVNKYKEIKLSGCQFNPYASNPPKAFYDKLDKVMQTATAYNYKDTWKEIEEDITKKVNSRESKYCIRLCESVLNYLPEHMQVILKDEIKRCQEDIDCEIENGSKEVEQMMQKKDIKEINELLERCNLNQEKAIEFGIYKMARDIVLRMESQWDDGQNLAALLSMGELYRFKNIFKKMPEITRYYADSHNYLSNTFDKHHKNIISTFASNWL</sequence>
<organism evidence="2 3">
    <name type="scientific">Reticulomyxa filosa</name>
    <dbReference type="NCBI Taxonomy" id="46433"/>
    <lineage>
        <taxon>Eukaryota</taxon>
        <taxon>Sar</taxon>
        <taxon>Rhizaria</taxon>
        <taxon>Retaria</taxon>
        <taxon>Foraminifera</taxon>
        <taxon>Monothalamids</taxon>
        <taxon>Reticulomyxidae</taxon>
        <taxon>Reticulomyxa</taxon>
    </lineage>
</organism>
<feature type="coiled-coil region" evidence="1">
    <location>
        <begin position="10"/>
        <end position="48"/>
    </location>
</feature>
<keyword evidence="1" id="KW-0175">Coiled coil</keyword>
<protein>
    <submittedName>
        <fullName evidence="2">Uncharacterized protein</fullName>
    </submittedName>
</protein>
<evidence type="ECO:0000256" key="1">
    <source>
        <dbReference type="SAM" id="Coils"/>
    </source>
</evidence>
<evidence type="ECO:0000313" key="2">
    <source>
        <dbReference type="EMBL" id="ETO15068.1"/>
    </source>
</evidence>
<dbReference type="AlphaFoldDB" id="X6MM25"/>
<comment type="caution">
    <text evidence="2">The sequence shown here is derived from an EMBL/GenBank/DDBJ whole genome shotgun (WGS) entry which is preliminary data.</text>
</comment>
<reference evidence="2 3" key="1">
    <citation type="journal article" date="2013" name="Curr. Biol.">
        <title>The Genome of the Foraminiferan Reticulomyxa filosa.</title>
        <authorList>
            <person name="Glockner G."/>
            <person name="Hulsmann N."/>
            <person name="Schleicher M."/>
            <person name="Noegel A.A."/>
            <person name="Eichinger L."/>
            <person name="Gallinger C."/>
            <person name="Pawlowski J."/>
            <person name="Sierra R."/>
            <person name="Euteneuer U."/>
            <person name="Pillet L."/>
            <person name="Moustafa A."/>
            <person name="Platzer M."/>
            <person name="Groth M."/>
            <person name="Szafranski K."/>
            <person name="Schliwa M."/>
        </authorList>
    </citation>
    <scope>NUCLEOTIDE SEQUENCE [LARGE SCALE GENOMIC DNA]</scope>
</reference>
<proteinExistence type="predicted"/>
<gene>
    <name evidence="2" type="ORF">RFI_22295</name>
</gene>
<accession>X6MM25</accession>
<evidence type="ECO:0000313" key="3">
    <source>
        <dbReference type="Proteomes" id="UP000023152"/>
    </source>
</evidence>